<dbReference type="AlphaFoldDB" id="A0A178ICM3"/>
<proteinExistence type="predicted"/>
<evidence type="ECO:0000313" key="2">
    <source>
        <dbReference type="Proteomes" id="UP000078486"/>
    </source>
</evidence>
<sequence>MPSGSAFADAILSLSADSNDSTCVALFMQLLRESPGLRRWLATAFLEPRTRSRLAQYLSQKARPPRHATHGRHLLAWLAYSGHAFETDIARLARSRAPASAAPYGGLTRGQVAGLIRRCQSGGEGDVALASFLLARAWRQAPADAPPNASLLVMSSLFLQAVFAGDAPSVPLIRHLTKAMEFFHGHPRGSITRAHYGHASWWKLSVLHYMLNHPRPRYHTRDFIKHLDAQKITVDAKDLRRFCKKHRIARDTRPGRPASMKHIAAW</sequence>
<gene>
    <name evidence="1" type="ORF">AW736_25985</name>
</gene>
<dbReference type="Proteomes" id="UP000078486">
    <property type="component" value="Unassembled WGS sequence"/>
</dbReference>
<protein>
    <submittedName>
        <fullName evidence="1">Uncharacterized protein</fullName>
    </submittedName>
</protein>
<organism evidence="1 2">
    <name type="scientific">Termitidicoccus mucosus</name>
    <dbReference type="NCBI Taxonomy" id="1184151"/>
    <lineage>
        <taxon>Bacteria</taxon>
        <taxon>Pseudomonadati</taxon>
        <taxon>Verrucomicrobiota</taxon>
        <taxon>Opitutia</taxon>
        <taxon>Opitutales</taxon>
        <taxon>Opitutaceae</taxon>
        <taxon>Termitidicoccus</taxon>
    </lineage>
</organism>
<comment type="caution">
    <text evidence="1">The sequence shown here is derived from an EMBL/GenBank/DDBJ whole genome shotgun (WGS) entry which is preliminary data.</text>
</comment>
<dbReference type="OrthoDB" id="201692at2"/>
<reference evidence="1 2" key="1">
    <citation type="submission" date="2016-01" db="EMBL/GenBank/DDBJ databases">
        <title>High potential of lignocellulose degradation of a new Verrucomicrobia species.</title>
        <authorList>
            <person name="Wang Y."/>
            <person name="Shi Y."/>
            <person name="Qiu Z."/>
            <person name="Liu S."/>
            <person name="Yang H."/>
        </authorList>
    </citation>
    <scope>NUCLEOTIDE SEQUENCE [LARGE SCALE GENOMIC DNA]</scope>
    <source>
        <strain evidence="1 2">TSB47</strain>
    </source>
</reference>
<dbReference type="RefSeq" id="WP_068773187.1">
    <property type="nucleotide sequence ID" value="NZ_CP109796.1"/>
</dbReference>
<evidence type="ECO:0000313" key="1">
    <source>
        <dbReference type="EMBL" id="OAM86895.1"/>
    </source>
</evidence>
<dbReference type="EMBL" id="LRRQ01000194">
    <property type="protein sequence ID" value="OAM86895.1"/>
    <property type="molecule type" value="Genomic_DNA"/>
</dbReference>
<name>A0A178ICM3_9BACT</name>
<dbReference type="STRING" id="1184151.AW736_25985"/>
<keyword evidence="2" id="KW-1185">Reference proteome</keyword>
<accession>A0A178ICM3</accession>